<keyword evidence="2" id="KW-1185">Reference proteome</keyword>
<evidence type="ECO:0000313" key="1">
    <source>
        <dbReference type="EMBL" id="KAI4332122.1"/>
    </source>
</evidence>
<proteinExistence type="predicted"/>
<accession>A0ACB9N6U4</accession>
<dbReference type="EMBL" id="CM039432">
    <property type="protein sequence ID" value="KAI4332122.1"/>
    <property type="molecule type" value="Genomic_DNA"/>
</dbReference>
<comment type="caution">
    <text evidence="1">The sequence shown here is derived from an EMBL/GenBank/DDBJ whole genome shotgun (WGS) entry which is preliminary data.</text>
</comment>
<dbReference type="Proteomes" id="UP000828941">
    <property type="component" value="Chromosome 7"/>
</dbReference>
<gene>
    <name evidence="1" type="ORF">L6164_017057</name>
</gene>
<evidence type="ECO:0000313" key="2">
    <source>
        <dbReference type="Proteomes" id="UP000828941"/>
    </source>
</evidence>
<protein>
    <submittedName>
        <fullName evidence="1">Uncharacterized protein</fullName>
    </submittedName>
</protein>
<name>A0ACB9N6U4_BAUVA</name>
<organism evidence="1 2">
    <name type="scientific">Bauhinia variegata</name>
    <name type="common">Purple orchid tree</name>
    <name type="synonym">Phanera variegata</name>
    <dbReference type="NCBI Taxonomy" id="167791"/>
    <lineage>
        <taxon>Eukaryota</taxon>
        <taxon>Viridiplantae</taxon>
        <taxon>Streptophyta</taxon>
        <taxon>Embryophyta</taxon>
        <taxon>Tracheophyta</taxon>
        <taxon>Spermatophyta</taxon>
        <taxon>Magnoliopsida</taxon>
        <taxon>eudicotyledons</taxon>
        <taxon>Gunneridae</taxon>
        <taxon>Pentapetalae</taxon>
        <taxon>rosids</taxon>
        <taxon>fabids</taxon>
        <taxon>Fabales</taxon>
        <taxon>Fabaceae</taxon>
        <taxon>Cercidoideae</taxon>
        <taxon>Cercideae</taxon>
        <taxon>Bauhiniinae</taxon>
        <taxon>Bauhinia</taxon>
    </lineage>
</organism>
<reference evidence="1 2" key="1">
    <citation type="journal article" date="2022" name="DNA Res.">
        <title>Chromosomal-level genome assembly of the orchid tree Bauhinia variegata (Leguminosae; Cercidoideae) supports the allotetraploid origin hypothesis of Bauhinia.</title>
        <authorList>
            <person name="Zhong Y."/>
            <person name="Chen Y."/>
            <person name="Zheng D."/>
            <person name="Pang J."/>
            <person name="Liu Y."/>
            <person name="Luo S."/>
            <person name="Meng S."/>
            <person name="Qian L."/>
            <person name="Wei D."/>
            <person name="Dai S."/>
            <person name="Zhou R."/>
        </authorList>
    </citation>
    <scope>NUCLEOTIDE SEQUENCE [LARGE SCALE GENOMIC DNA]</scope>
    <source>
        <strain evidence="1">BV-YZ2020</strain>
    </source>
</reference>
<sequence>MWYVLSKTLAEDAAWKFVKENNIDMDTINPAMVIGPLLQTLSLSSRVVLNLINGAQTFPNSTFGWVNVKDVANAHILALESPSASGRYILVERVAHQSELVRILHELYPMLQLPHKRADNKPYVPTYHVSKEKAPLEVGLKETVESWREKSAAIHGAERGQSPPLLQRRSQTRRNTHSIEAVGRRKKMSSGTGKLVCLTGASGYIASWLVKLLLHCGYTVKASVRDPNDPMKADHLLKFEGAKDRSHLFKANLLEEGSFDSLVEGCEGVFQTASPCYFDAKDPQVELIYPAVKGTLNVLKSCAKSPSVKRVVLTSSISAVAFNGKPRTPEVVIDETWFSYPDFCRESKFVTFVPICANIMIAVYIIFQCSSTLFLFPILCFQMWYTLSKTLAEEAAWEFIKQNNIDMVAVKPAMVIGRPLLQPTLNTTAGLVLNLIDAAQTFPNSTFGWVNVKDVANAHILAFEIPSASGRYLLVERVAHSSEIVRILYELYPTLQLPDNFIIFQCKYPVVLVDFAYFIMDFVNNFVRCANDKPYVPTFQVSKEKVKSLGIEFIPLEVSLKETMESF</sequence>